<protein>
    <recommendedName>
        <fullName evidence="3">Nudix hydrolase domain-containing protein</fullName>
    </recommendedName>
</protein>
<dbReference type="Proteomes" id="UP001189429">
    <property type="component" value="Unassembled WGS sequence"/>
</dbReference>
<name>A0ABN9V6G6_9DINO</name>
<dbReference type="InterPro" id="IPR020084">
    <property type="entry name" value="NUDIX_hydrolase_CS"/>
</dbReference>
<dbReference type="PROSITE" id="PS00893">
    <property type="entry name" value="NUDIX_BOX"/>
    <property type="match status" value="1"/>
</dbReference>
<feature type="region of interest" description="Disordered" evidence="2">
    <location>
        <begin position="34"/>
        <end position="61"/>
    </location>
</feature>
<evidence type="ECO:0000313" key="5">
    <source>
        <dbReference type="Proteomes" id="UP001189429"/>
    </source>
</evidence>
<dbReference type="PANTHER" id="PTHR43736">
    <property type="entry name" value="ADP-RIBOSE PYROPHOSPHATASE"/>
    <property type="match status" value="1"/>
</dbReference>
<dbReference type="PRINTS" id="PR00502">
    <property type="entry name" value="NUDIXFAMILY"/>
</dbReference>
<feature type="region of interest" description="Disordered" evidence="2">
    <location>
        <begin position="373"/>
        <end position="437"/>
    </location>
</feature>
<reference evidence="4" key="1">
    <citation type="submission" date="2023-10" db="EMBL/GenBank/DDBJ databases">
        <authorList>
            <person name="Chen Y."/>
            <person name="Shah S."/>
            <person name="Dougan E. K."/>
            <person name="Thang M."/>
            <person name="Chan C."/>
        </authorList>
    </citation>
    <scope>NUCLEOTIDE SEQUENCE [LARGE SCALE GENOMIC DNA]</scope>
</reference>
<dbReference type="InterPro" id="IPR000086">
    <property type="entry name" value="NUDIX_hydrolase_dom"/>
</dbReference>
<feature type="domain" description="Nudix hydrolase" evidence="3">
    <location>
        <begin position="65"/>
        <end position="215"/>
    </location>
</feature>
<accession>A0ABN9V6G6</accession>
<feature type="region of interest" description="Disordered" evidence="2">
    <location>
        <begin position="287"/>
        <end position="346"/>
    </location>
</feature>
<evidence type="ECO:0000259" key="3">
    <source>
        <dbReference type="PROSITE" id="PS51462"/>
    </source>
</evidence>
<dbReference type="InterPro" id="IPR020476">
    <property type="entry name" value="Nudix_hydrolase"/>
</dbReference>
<dbReference type="PROSITE" id="PS51462">
    <property type="entry name" value="NUDIX"/>
    <property type="match status" value="1"/>
</dbReference>
<gene>
    <name evidence="4" type="ORF">PCOR1329_LOCUS54407</name>
</gene>
<organism evidence="4 5">
    <name type="scientific">Prorocentrum cordatum</name>
    <dbReference type="NCBI Taxonomy" id="2364126"/>
    <lineage>
        <taxon>Eukaryota</taxon>
        <taxon>Sar</taxon>
        <taxon>Alveolata</taxon>
        <taxon>Dinophyceae</taxon>
        <taxon>Prorocentrales</taxon>
        <taxon>Prorocentraceae</taxon>
        <taxon>Prorocentrum</taxon>
    </lineage>
</organism>
<keyword evidence="5" id="KW-1185">Reference proteome</keyword>
<dbReference type="SUPFAM" id="SSF55811">
    <property type="entry name" value="Nudix"/>
    <property type="match status" value="1"/>
</dbReference>
<proteinExistence type="predicted"/>
<evidence type="ECO:0000313" key="4">
    <source>
        <dbReference type="EMBL" id="CAK0867479.1"/>
    </source>
</evidence>
<dbReference type="InterPro" id="IPR015797">
    <property type="entry name" value="NUDIX_hydrolase-like_dom_sf"/>
</dbReference>
<evidence type="ECO:0000256" key="1">
    <source>
        <dbReference type="ARBA" id="ARBA00022801"/>
    </source>
</evidence>
<sequence length="542" mass="54843">MAGPAALRSAQGAHRAVALVLTLLRPVARPRRDGWGVAGPSVARPRWRGRASASSSSAATGPPVYPRAAVAVTVCRQRPGGGGAMEYLLAKRAHEPSKGCWMLPGGKIELGETVLEAAARELAEETGLAAESGLRVHPWATGVTDAIYPRGWQAGDAHPLEFHYVLSHVLAFCTDPSARAAPGDDALEIRWCSLGDLEGGALAPLAASVLPVLRHADSLVRSGAWRAEDAVDVRSAAGNPVLLLELRMCAAVALAGVLALGEQGTSAAAAAGAAEAAAAAEVSSEDALSGSRLLDPPRVRSPPASSKLRSRSAAPPQPSAPQSPPAPAAAAVAAAPTPAAPPDGPCSLSVERVRLVRPGVSVESQAPVGIRIGQASVARPPPPVAQRGRPGAVTQAALSAGVPNDSRTTSPGPAPSVPSGRAASHDEHASGGGPWPAAALGSSVAQVRRARMASSQALLCVDEELRKLAAGSQGAHSAFQSRTAGISEVLESRQQAQAGHLGELRAFQRECQERLQRLNAGALAAASPGAWLGAGPIAGAPA</sequence>
<dbReference type="EMBL" id="CAUYUJ010016649">
    <property type="protein sequence ID" value="CAK0867479.1"/>
    <property type="molecule type" value="Genomic_DNA"/>
</dbReference>
<evidence type="ECO:0000256" key="2">
    <source>
        <dbReference type="SAM" id="MobiDB-lite"/>
    </source>
</evidence>
<feature type="compositionally biased region" description="Low complexity" evidence="2">
    <location>
        <begin position="328"/>
        <end position="337"/>
    </location>
</feature>
<dbReference type="Pfam" id="PF00293">
    <property type="entry name" value="NUDIX"/>
    <property type="match status" value="1"/>
</dbReference>
<keyword evidence="1" id="KW-0378">Hydrolase</keyword>
<dbReference type="Gene3D" id="3.90.79.10">
    <property type="entry name" value="Nucleoside Triphosphate Pyrophosphohydrolase"/>
    <property type="match status" value="1"/>
</dbReference>
<feature type="compositionally biased region" description="Pro residues" evidence="2">
    <location>
        <begin position="315"/>
        <end position="327"/>
    </location>
</feature>
<comment type="caution">
    <text evidence="4">The sequence shown here is derived from an EMBL/GenBank/DDBJ whole genome shotgun (WGS) entry which is preliminary data.</text>
</comment>
<dbReference type="PANTHER" id="PTHR43736:SF1">
    <property type="entry name" value="DIHYDRONEOPTERIN TRIPHOSPHATE DIPHOSPHATASE"/>
    <property type="match status" value="1"/>
</dbReference>